<dbReference type="AlphaFoldDB" id="A0A133XQA1"/>
<feature type="transmembrane region" description="Helical" evidence="1">
    <location>
        <begin position="68"/>
        <end position="87"/>
    </location>
</feature>
<evidence type="ECO:0008006" key="4">
    <source>
        <dbReference type="Google" id="ProtNLM"/>
    </source>
</evidence>
<evidence type="ECO:0000256" key="1">
    <source>
        <dbReference type="SAM" id="Phobius"/>
    </source>
</evidence>
<gene>
    <name evidence="2" type="ORF">HMPREF3187_01750</name>
</gene>
<dbReference type="PATRIC" id="fig|87541.4.peg.1730"/>
<feature type="transmembrane region" description="Helical" evidence="1">
    <location>
        <begin position="6"/>
        <end position="25"/>
    </location>
</feature>
<feature type="transmembrane region" description="Helical" evidence="1">
    <location>
        <begin position="32"/>
        <end position="48"/>
    </location>
</feature>
<comment type="caution">
    <text evidence="2">The sequence shown here is derived from an EMBL/GenBank/DDBJ whole genome shotgun (WGS) entry which is preliminary data.</text>
</comment>
<evidence type="ECO:0000313" key="2">
    <source>
        <dbReference type="EMBL" id="KXB33108.1"/>
    </source>
</evidence>
<accession>A0A133XQA1</accession>
<protein>
    <recommendedName>
        <fullName evidence="4">Na+/H+ antiporter NhaC-like C-terminal domain-containing protein</fullName>
    </recommendedName>
</protein>
<sequence length="93" mass="9969">MKKGNVRGMIPLIVFPVLYVLVGVISRSFDKMPLMIGISIAIAAALIMDRSSSFDEKIEIFCHGAGESTLVLMVLIFLLAGGFYGVANKMACG</sequence>
<keyword evidence="1" id="KW-1133">Transmembrane helix</keyword>
<dbReference type="Proteomes" id="UP000070422">
    <property type="component" value="Unassembled WGS sequence"/>
</dbReference>
<name>A0A133XQA1_9LACT</name>
<keyword evidence="1" id="KW-0472">Membrane</keyword>
<dbReference type="RefSeq" id="WP_231723662.1">
    <property type="nucleotide sequence ID" value="NZ_JASOZP010000002.1"/>
</dbReference>
<dbReference type="EMBL" id="LSCQ01000103">
    <property type="protein sequence ID" value="KXB33108.1"/>
    <property type="molecule type" value="Genomic_DNA"/>
</dbReference>
<organism evidence="2 3">
    <name type="scientific">Aerococcus christensenii</name>
    <dbReference type="NCBI Taxonomy" id="87541"/>
    <lineage>
        <taxon>Bacteria</taxon>
        <taxon>Bacillati</taxon>
        <taxon>Bacillota</taxon>
        <taxon>Bacilli</taxon>
        <taxon>Lactobacillales</taxon>
        <taxon>Aerococcaceae</taxon>
        <taxon>Aerococcus</taxon>
    </lineage>
</organism>
<proteinExistence type="predicted"/>
<reference evidence="2 3" key="1">
    <citation type="submission" date="2016-01" db="EMBL/GenBank/DDBJ databases">
        <authorList>
            <person name="Oliw E.H."/>
        </authorList>
    </citation>
    <scope>NUCLEOTIDE SEQUENCE [LARGE SCALE GENOMIC DNA]</scope>
    <source>
        <strain evidence="2 3">KA00635</strain>
    </source>
</reference>
<keyword evidence="1" id="KW-0812">Transmembrane</keyword>
<evidence type="ECO:0000313" key="3">
    <source>
        <dbReference type="Proteomes" id="UP000070422"/>
    </source>
</evidence>